<dbReference type="Gene3D" id="3.30.2310.20">
    <property type="entry name" value="RelE-like"/>
    <property type="match status" value="1"/>
</dbReference>
<dbReference type="RefSeq" id="WP_185536252.1">
    <property type="nucleotide sequence ID" value="NZ_JAARXI010000006.1"/>
</dbReference>
<dbReference type="NCBIfam" id="TIGR02385">
    <property type="entry name" value="RelE_StbE"/>
    <property type="match status" value="1"/>
</dbReference>
<evidence type="ECO:0000256" key="2">
    <source>
        <dbReference type="ARBA" id="ARBA00022649"/>
    </source>
</evidence>
<evidence type="ECO:0000256" key="1">
    <source>
        <dbReference type="ARBA" id="ARBA00006226"/>
    </source>
</evidence>
<evidence type="ECO:0000313" key="3">
    <source>
        <dbReference type="EMBL" id="MBC2117465.1"/>
    </source>
</evidence>
<comment type="similarity">
    <text evidence="1">Belongs to the RelE toxin family.</text>
</comment>
<dbReference type="EMBL" id="JAARXI010000006">
    <property type="protein sequence ID" value="MBC2117465.1"/>
    <property type="molecule type" value="Genomic_DNA"/>
</dbReference>
<dbReference type="PANTHER" id="PTHR35601">
    <property type="entry name" value="TOXIN RELE"/>
    <property type="match status" value="1"/>
</dbReference>
<evidence type="ECO:0000313" key="4">
    <source>
        <dbReference type="Proteomes" id="UP000529446"/>
    </source>
</evidence>
<dbReference type="Proteomes" id="UP000529446">
    <property type="component" value="Unassembled WGS sequence"/>
</dbReference>
<name>A0A7X0YN26_9LIST</name>
<protein>
    <submittedName>
        <fullName evidence="3">Type II toxin-antitoxin system RelE/ParE family toxin</fullName>
    </submittedName>
</protein>
<dbReference type="AlphaFoldDB" id="A0A7X0YN26"/>
<dbReference type="PANTHER" id="PTHR35601:SF1">
    <property type="entry name" value="TOXIN RELE"/>
    <property type="match status" value="1"/>
</dbReference>
<proteinExistence type="inferred from homology"/>
<keyword evidence="2" id="KW-1277">Toxin-antitoxin system</keyword>
<sequence length="89" mass="10293">MSYQVRTTPRFEKQLSKLDKQVSRTILRWLAKHIDGADNPRISGKTLLGKYAGQWRYRIGDYRVICQINDGELIILALEVGHRSGIYES</sequence>
<dbReference type="InterPro" id="IPR007712">
    <property type="entry name" value="RelE/ParE_toxin"/>
</dbReference>
<dbReference type="Pfam" id="PF05016">
    <property type="entry name" value="ParE_toxin"/>
    <property type="match status" value="1"/>
</dbReference>
<gene>
    <name evidence="3" type="ORF">HCB06_12620</name>
</gene>
<dbReference type="SUPFAM" id="SSF143011">
    <property type="entry name" value="RelE-like"/>
    <property type="match status" value="1"/>
</dbReference>
<comment type="caution">
    <text evidence="3">The sequence shown here is derived from an EMBL/GenBank/DDBJ whole genome shotgun (WGS) entry which is preliminary data.</text>
</comment>
<dbReference type="InterPro" id="IPR035093">
    <property type="entry name" value="RelE/ParE_toxin_dom_sf"/>
</dbReference>
<reference evidence="3 4" key="1">
    <citation type="submission" date="2020-03" db="EMBL/GenBank/DDBJ databases">
        <title>Soil Listeria distribution.</title>
        <authorList>
            <person name="Liao J."/>
            <person name="Wiedmann M."/>
        </authorList>
    </citation>
    <scope>NUCLEOTIDE SEQUENCE [LARGE SCALE GENOMIC DNA]</scope>
    <source>
        <strain evidence="3 4">FSL L7-0360</strain>
    </source>
</reference>
<accession>A0A7X0YN26</accession>
<organism evidence="3 4">
    <name type="scientific">Listeria booriae</name>
    <dbReference type="NCBI Taxonomy" id="1552123"/>
    <lineage>
        <taxon>Bacteria</taxon>
        <taxon>Bacillati</taxon>
        <taxon>Bacillota</taxon>
        <taxon>Bacilli</taxon>
        <taxon>Bacillales</taxon>
        <taxon>Listeriaceae</taxon>
        <taxon>Listeria</taxon>
    </lineage>
</organism>